<evidence type="ECO:0000256" key="4">
    <source>
        <dbReference type="ARBA" id="ARBA00022989"/>
    </source>
</evidence>
<keyword evidence="12 14" id="KW-0407">Ion channel</keyword>
<proteinExistence type="inferred from homology"/>
<evidence type="ECO:0000256" key="2">
    <source>
        <dbReference type="ARBA" id="ARBA00022475"/>
    </source>
</evidence>
<dbReference type="InterPro" id="IPR038050">
    <property type="entry name" value="Neuro_actylchol_rec"/>
</dbReference>
<feature type="compositionally biased region" description="Basic and acidic residues" evidence="15">
    <location>
        <begin position="412"/>
        <end position="424"/>
    </location>
</feature>
<comment type="similarity">
    <text evidence="14">Belongs to the ligand-gated ion channel (TC 1.A.9) family.</text>
</comment>
<dbReference type="InterPro" id="IPR002394">
    <property type="entry name" value="Nicotinic_acetylcholine_rcpt"/>
</dbReference>
<dbReference type="PANTHER" id="PTHR18945">
    <property type="entry name" value="NEUROTRANSMITTER GATED ION CHANNEL"/>
    <property type="match status" value="1"/>
</dbReference>
<gene>
    <name evidence="16" type="ORF">OFUS_LOCUS21538</name>
</gene>
<dbReference type="InterPro" id="IPR036734">
    <property type="entry name" value="Neur_chan_lig-bd_sf"/>
</dbReference>
<dbReference type="Gene3D" id="2.70.170.10">
    <property type="entry name" value="Neurotransmitter-gated ion-channel ligand-binding domain"/>
    <property type="match status" value="1"/>
</dbReference>
<dbReference type="FunFam" id="1.20.58.390:FF:000038">
    <property type="entry name" value="Acetylcholine receptor subunit beta-like 1"/>
    <property type="match status" value="1"/>
</dbReference>
<dbReference type="InterPro" id="IPR006202">
    <property type="entry name" value="Neur_chan_lig-bd"/>
</dbReference>
<keyword evidence="3 14" id="KW-0812">Transmembrane</keyword>
<dbReference type="FunFam" id="2.70.170.10:FF:000005">
    <property type="entry name" value="Neuronal nicotinic acetylcholine receptor alpha4 subunit"/>
    <property type="match status" value="1"/>
</dbReference>
<keyword evidence="4 14" id="KW-1133">Transmembrane helix</keyword>
<feature type="transmembrane region" description="Helical" evidence="14">
    <location>
        <begin position="471"/>
        <end position="488"/>
    </location>
</feature>
<evidence type="ECO:0000256" key="12">
    <source>
        <dbReference type="ARBA" id="ARBA00023303"/>
    </source>
</evidence>
<feature type="transmembrane region" description="Helical" evidence="14">
    <location>
        <begin position="307"/>
        <end position="328"/>
    </location>
</feature>
<evidence type="ECO:0000256" key="8">
    <source>
        <dbReference type="ARBA" id="ARBA00023157"/>
    </source>
</evidence>
<evidence type="ECO:0000256" key="13">
    <source>
        <dbReference type="ARBA" id="ARBA00034099"/>
    </source>
</evidence>
<dbReference type="GO" id="GO:0045211">
    <property type="term" value="C:postsynaptic membrane"/>
    <property type="evidence" value="ECO:0007669"/>
    <property type="project" value="InterPro"/>
</dbReference>
<keyword evidence="8" id="KW-1015">Disulfide bond</keyword>
<dbReference type="OrthoDB" id="5975154at2759"/>
<keyword evidence="9" id="KW-0675">Receptor</keyword>
<dbReference type="SUPFAM" id="SSF63712">
    <property type="entry name" value="Nicotinic receptor ligand binding domain-like"/>
    <property type="match status" value="1"/>
</dbReference>
<evidence type="ECO:0000256" key="9">
    <source>
        <dbReference type="ARBA" id="ARBA00023170"/>
    </source>
</evidence>
<dbReference type="GO" id="GO:0022848">
    <property type="term" value="F:acetylcholine-gated monoatomic cation-selective channel activity"/>
    <property type="evidence" value="ECO:0007669"/>
    <property type="project" value="InterPro"/>
</dbReference>
<protein>
    <submittedName>
        <fullName evidence="16">Uncharacterized protein</fullName>
    </submittedName>
</protein>
<feature type="transmembrane region" description="Helical" evidence="14">
    <location>
        <begin position="242"/>
        <end position="267"/>
    </location>
</feature>
<dbReference type="InterPro" id="IPR036719">
    <property type="entry name" value="Neuro-gated_channel_TM_sf"/>
</dbReference>
<keyword evidence="1 14" id="KW-0813">Transport</keyword>
<keyword evidence="10" id="KW-0325">Glycoprotein</keyword>
<dbReference type="CDD" id="cd19064">
    <property type="entry name" value="LGIC_TM_nAChR"/>
    <property type="match status" value="1"/>
</dbReference>
<dbReference type="CDD" id="cd19032">
    <property type="entry name" value="LGIC_ECD_nAChR_proto_beta-like"/>
    <property type="match status" value="1"/>
</dbReference>
<keyword evidence="11" id="KW-1071">Ligand-gated ion channel</keyword>
<dbReference type="InterPro" id="IPR006201">
    <property type="entry name" value="Neur_channel"/>
</dbReference>
<dbReference type="PRINTS" id="PR00254">
    <property type="entry name" value="NICOTINICR"/>
</dbReference>
<dbReference type="NCBIfam" id="TIGR00860">
    <property type="entry name" value="LIC"/>
    <property type="match status" value="1"/>
</dbReference>
<feature type="transmembrane region" description="Helical" evidence="14">
    <location>
        <begin position="273"/>
        <end position="295"/>
    </location>
</feature>
<reference evidence="16" key="1">
    <citation type="submission" date="2022-03" db="EMBL/GenBank/DDBJ databases">
        <authorList>
            <person name="Martin C."/>
        </authorList>
    </citation>
    <scope>NUCLEOTIDE SEQUENCE</scope>
</reference>
<sequence>MLVRLEIICLLLTTILGCIRVTLQLLHSGLGSEDEIRLVEDLFKKQGYNPLIRPVKNLSDNVTVKLGLAISQVINVDEKNQIMKSNVWLRMLWNDFQLQWDPADYGNIPSIRVLPEKVWRPDIVLFNNADGKYEATYSPNCVLYNDGTVLWIPPAIYKSSCTIDVEYFPFDEQKCDMKFGSWTFNSDQVMLGWYEGKKQVDLTDYVNSGTWDIVDNPAELTHTDQNKKTMITFTLKIRRKTLFYTVNLIIPCVLISFLSVGVFYVPADAGEKVTMVISILLSMVVFLLLVSKILPPTSETIPLIAKYLLFTFIMNIFTIVITVIIINWNFRNPRTHNMPNWVRVVFLKWLPTILFVKRPNHGDRWLKKIQNRKISYPSSNYDPKAFKVNANTELLELSDMHHPNCKMNRKPSRTDGEGLNGRQDEYHQSVSPEAHKAAEAVSFISQHLKLEDEYNDVIEDWTYIALVIDRLLLLTFLCITIGGTVGILCKAPHIFEYIDQDTVKQQLSGGG</sequence>
<evidence type="ECO:0000256" key="11">
    <source>
        <dbReference type="ARBA" id="ARBA00023286"/>
    </source>
</evidence>
<feature type="region of interest" description="Disordered" evidence="15">
    <location>
        <begin position="405"/>
        <end position="424"/>
    </location>
</feature>
<dbReference type="EMBL" id="CAIIXF020000010">
    <property type="protein sequence ID" value="CAH1797208.1"/>
    <property type="molecule type" value="Genomic_DNA"/>
</dbReference>
<keyword evidence="6 14" id="KW-0406">Ion transport</keyword>
<dbReference type="InterPro" id="IPR006029">
    <property type="entry name" value="Neurotrans-gated_channel_TM"/>
</dbReference>
<dbReference type="Proteomes" id="UP000749559">
    <property type="component" value="Unassembled WGS sequence"/>
</dbReference>
<comment type="subcellular location">
    <subcellularLocation>
        <location evidence="13">Synaptic cell membrane</location>
        <topology evidence="13">Multi-pass membrane protein</topology>
    </subcellularLocation>
</comment>
<keyword evidence="7 14" id="KW-0472">Membrane</keyword>
<dbReference type="AlphaFoldDB" id="A0A8J1TZ79"/>
<evidence type="ECO:0000256" key="7">
    <source>
        <dbReference type="ARBA" id="ARBA00023136"/>
    </source>
</evidence>
<keyword evidence="17" id="KW-1185">Reference proteome</keyword>
<evidence type="ECO:0000256" key="3">
    <source>
        <dbReference type="ARBA" id="ARBA00022692"/>
    </source>
</evidence>
<dbReference type="Gene3D" id="1.20.58.390">
    <property type="entry name" value="Neurotransmitter-gated ion-channel transmembrane domain"/>
    <property type="match status" value="2"/>
</dbReference>
<keyword evidence="2" id="KW-1003">Cell membrane</keyword>
<evidence type="ECO:0000256" key="10">
    <source>
        <dbReference type="ARBA" id="ARBA00023180"/>
    </source>
</evidence>
<evidence type="ECO:0000313" key="17">
    <source>
        <dbReference type="Proteomes" id="UP000749559"/>
    </source>
</evidence>
<evidence type="ECO:0000256" key="14">
    <source>
        <dbReference type="RuleBase" id="RU000687"/>
    </source>
</evidence>
<organism evidence="16 17">
    <name type="scientific">Owenia fusiformis</name>
    <name type="common">Polychaete worm</name>
    <dbReference type="NCBI Taxonomy" id="6347"/>
    <lineage>
        <taxon>Eukaryota</taxon>
        <taxon>Metazoa</taxon>
        <taxon>Spiralia</taxon>
        <taxon>Lophotrochozoa</taxon>
        <taxon>Annelida</taxon>
        <taxon>Polychaeta</taxon>
        <taxon>Sedentaria</taxon>
        <taxon>Canalipalpata</taxon>
        <taxon>Sabellida</taxon>
        <taxon>Oweniida</taxon>
        <taxon>Oweniidae</taxon>
        <taxon>Owenia</taxon>
    </lineage>
</organism>
<dbReference type="Pfam" id="PF02932">
    <property type="entry name" value="Neur_chan_memb"/>
    <property type="match status" value="1"/>
</dbReference>
<evidence type="ECO:0000256" key="5">
    <source>
        <dbReference type="ARBA" id="ARBA00023018"/>
    </source>
</evidence>
<dbReference type="GO" id="GO:0004888">
    <property type="term" value="F:transmembrane signaling receptor activity"/>
    <property type="evidence" value="ECO:0007669"/>
    <property type="project" value="InterPro"/>
</dbReference>
<dbReference type="SUPFAM" id="SSF90112">
    <property type="entry name" value="Neurotransmitter-gated ion-channel transmembrane pore"/>
    <property type="match status" value="1"/>
</dbReference>
<accession>A0A8J1TZ79</accession>
<evidence type="ECO:0000256" key="1">
    <source>
        <dbReference type="ARBA" id="ARBA00022448"/>
    </source>
</evidence>
<dbReference type="PRINTS" id="PR00252">
    <property type="entry name" value="NRIONCHANNEL"/>
</dbReference>
<evidence type="ECO:0000313" key="16">
    <source>
        <dbReference type="EMBL" id="CAH1797208.1"/>
    </source>
</evidence>
<name>A0A8J1TZ79_OWEFU</name>
<keyword evidence="5" id="KW-0770">Synapse</keyword>
<dbReference type="PROSITE" id="PS51257">
    <property type="entry name" value="PROKAR_LIPOPROTEIN"/>
    <property type="match status" value="1"/>
</dbReference>
<dbReference type="InterPro" id="IPR018000">
    <property type="entry name" value="Neurotransmitter_ion_chnl_CS"/>
</dbReference>
<comment type="caution">
    <text evidence="16">The sequence shown here is derived from an EMBL/GenBank/DDBJ whole genome shotgun (WGS) entry which is preliminary data.</text>
</comment>
<evidence type="ECO:0000256" key="6">
    <source>
        <dbReference type="ARBA" id="ARBA00023065"/>
    </source>
</evidence>
<dbReference type="Pfam" id="PF02931">
    <property type="entry name" value="Neur_chan_LBD"/>
    <property type="match status" value="1"/>
</dbReference>
<evidence type="ECO:0000256" key="15">
    <source>
        <dbReference type="SAM" id="MobiDB-lite"/>
    </source>
</evidence>
<dbReference type="PROSITE" id="PS00236">
    <property type="entry name" value="NEUROTR_ION_CHANNEL"/>
    <property type="match status" value="1"/>
</dbReference>